<dbReference type="InterPro" id="IPR027417">
    <property type="entry name" value="P-loop_NTPase"/>
</dbReference>
<dbReference type="PROSITE" id="PS50096">
    <property type="entry name" value="IQ"/>
    <property type="match status" value="2"/>
</dbReference>
<dbReference type="SMART" id="SM00015">
    <property type="entry name" value="IQ"/>
    <property type="match status" value="2"/>
</dbReference>
<dbReference type="GO" id="GO:0035332">
    <property type="term" value="P:positive regulation of hippo signaling"/>
    <property type="evidence" value="ECO:0007669"/>
    <property type="project" value="TreeGrafter"/>
</dbReference>
<evidence type="ECO:0000313" key="5">
    <source>
        <dbReference type="EMBL" id="CAD5115342.1"/>
    </source>
</evidence>
<evidence type="ECO:0000256" key="1">
    <source>
        <dbReference type="ARBA" id="ARBA00023054"/>
    </source>
</evidence>
<sequence>MDRFNLPEPPNTDLQEPEDLNQLRSDRLERTRNVMVGLSSSIASATLPKQRLSNRETCAIKIQSYYRGWRDRKKFYAMLYEKYAAEEEEIFQKMQQQVEEGELLIQNHKLEIELEDSNTTRKNKHRHFESNIVKIQRCWRAYKARQAARITEDTDQDVESVVSDYSEINESLREHFSNVQIISRDRLYSENSSDKEILEVNHSPFRTPLQRVPKFERENDEEYLKRVKKINFLSLAQEFAAIQRNDSTALPFVLSEYEDKYEVEVETPVNEDKNFACDKISSNELEIESTLPEMDWESLEKNLMDSAEEQKKAQARYEEKEEIRQKLADAKDEVVEKKSSRVYSTGNMQLCFINELNTDDDVLRTANSPPKTVDDYFNKQESIRNEARKALAQVRPMARMQLQIEKQQKKHSFPAVVSIYGKYAL</sequence>
<name>A0A7I8VG66_9ANNE</name>
<comment type="caution">
    <text evidence="5">The sequence shown here is derived from an EMBL/GenBank/DDBJ whole genome shotgun (WGS) entry which is preliminary data.</text>
</comment>
<feature type="domain" description="Fusion protein IQCJ-SCHIP1 N-terminal" evidence="4">
    <location>
        <begin position="89"/>
        <end position="158"/>
    </location>
</feature>
<evidence type="ECO:0000256" key="2">
    <source>
        <dbReference type="SAM" id="Coils"/>
    </source>
</evidence>
<organism evidence="5 6">
    <name type="scientific">Dimorphilus gyrociliatus</name>
    <dbReference type="NCBI Taxonomy" id="2664684"/>
    <lineage>
        <taxon>Eukaryota</taxon>
        <taxon>Metazoa</taxon>
        <taxon>Spiralia</taxon>
        <taxon>Lophotrochozoa</taxon>
        <taxon>Annelida</taxon>
        <taxon>Polychaeta</taxon>
        <taxon>Polychaeta incertae sedis</taxon>
        <taxon>Dinophilidae</taxon>
        <taxon>Dimorphilus</taxon>
    </lineage>
</organism>
<evidence type="ECO:0000259" key="4">
    <source>
        <dbReference type="Pfam" id="PF15157"/>
    </source>
</evidence>
<keyword evidence="6" id="KW-1185">Reference proteome</keyword>
<gene>
    <name evidence="5" type="ORF">DGYR_LOCUS4093</name>
</gene>
<dbReference type="Gene3D" id="1.20.5.190">
    <property type="match status" value="1"/>
</dbReference>
<dbReference type="InterPro" id="IPR029362">
    <property type="entry name" value="IQCJ-SCHIP1_N"/>
</dbReference>
<proteinExistence type="predicted"/>
<protein>
    <submittedName>
        <fullName evidence="5">DgyrCDS4324</fullName>
    </submittedName>
</protein>
<dbReference type="GO" id="GO:0030054">
    <property type="term" value="C:cell junction"/>
    <property type="evidence" value="ECO:0007669"/>
    <property type="project" value="TreeGrafter"/>
</dbReference>
<dbReference type="GO" id="GO:0005886">
    <property type="term" value="C:plasma membrane"/>
    <property type="evidence" value="ECO:0007669"/>
    <property type="project" value="TreeGrafter"/>
</dbReference>
<dbReference type="AlphaFoldDB" id="A0A7I8VG66"/>
<dbReference type="InterPro" id="IPR000048">
    <property type="entry name" value="IQ_motif_EF-hand-BS"/>
</dbReference>
<feature type="coiled-coil region" evidence="2">
    <location>
        <begin position="303"/>
        <end position="340"/>
    </location>
</feature>
<feature type="domain" description="Schwannomin interacting protein 1 C-terminal" evidence="3">
    <location>
        <begin position="369"/>
        <end position="412"/>
    </location>
</feature>
<accession>A0A7I8VG66</accession>
<dbReference type="Pfam" id="PF00612">
    <property type="entry name" value="IQ"/>
    <property type="match status" value="1"/>
</dbReference>
<evidence type="ECO:0000313" key="6">
    <source>
        <dbReference type="Proteomes" id="UP000549394"/>
    </source>
</evidence>
<dbReference type="PANTHER" id="PTHR13103">
    <property type="entry name" value="SCHWANNOMIN INTERACTING PROTEIN 1"/>
    <property type="match status" value="1"/>
</dbReference>
<dbReference type="InterPro" id="IPR039045">
    <property type="entry name" value="SCHIP_1"/>
</dbReference>
<dbReference type="Pfam" id="PF10148">
    <property type="entry name" value="SCHIP-1_C"/>
    <property type="match status" value="1"/>
</dbReference>
<evidence type="ECO:0000259" key="3">
    <source>
        <dbReference type="Pfam" id="PF10148"/>
    </source>
</evidence>
<dbReference type="SUPFAM" id="SSF52540">
    <property type="entry name" value="P-loop containing nucleoside triphosphate hydrolases"/>
    <property type="match status" value="1"/>
</dbReference>
<keyword evidence="1 2" id="KW-0175">Coiled coil</keyword>
<dbReference type="Proteomes" id="UP000549394">
    <property type="component" value="Unassembled WGS sequence"/>
</dbReference>
<dbReference type="OrthoDB" id="6260144at2759"/>
<dbReference type="PANTHER" id="PTHR13103:SF2">
    <property type="entry name" value="IQCJ-SCHIP1 READTHROUGH TRANSCRIPT PROTEIN-RELATED"/>
    <property type="match status" value="1"/>
</dbReference>
<dbReference type="Pfam" id="PF15157">
    <property type="entry name" value="IQCJ-SCHIP1"/>
    <property type="match status" value="1"/>
</dbReference>
<dbReference type="EMBL" id="CAJFCJ010000006">
    <property type="protein sequence ID" value="CAD5115342.1"/>
    <property type="molecule type" value="Genomic_DNA"/>
</dbReference>
<reference evidence="5 6" key="1">
    <citation type="submission" date="2020-08" db="EMBL/GenBank/DDBJ databases">
        <authorList>
            <person name="Hejnol A."/>
        </authorList>
    </citation>
    <scope>NUCLEOTIDE SEQUENCE [LARGE SCALE GENOMIC DNA]</scope>
</reference>
<dbReference type="InterPro" id="IPR015649">
    <property type="entry name" value="SCHIP_1_C"/>
</dbReference>